<keyword evidence="3" id="KW-1185">Reference proteome</keyword>
<evidence type="ECO:0000313" key="3">
    <source>
        <dbReference type="Proteomes" id="UP000324233"/>
    </source>
</evidence>
<protein>
    <submittedName>
        <fullName evidence="2">Uncharacterized protein</fullName>
    </submittedName>
</protein>
<evidence type="ECO:0000256" key="1">
    <source>
        <dbReference type="SAM" id="Phobius"/>
    </source>
</evidence>
<organism evidence="2 3">
    <name type="scientific">Aquisphaera giovannonii</name>
    <dbReference type="NCBI Taxonomy" id="406548"/>
    <lineage>
        <taxon>Bacteria</taxon>
        <taxon>Pseudomonadati</taxon>
        <taxon>Planctomycetota</taxon>
        <taxon>Planctomycetia</taxon>
        <taxon>Isosphaerales</taxon>
        <taxon>Isosphaeraceae</taxon>
        <taxon>Aquisphaera</taxon>
    </lineage>
</organism>
<sequence length="212" mass="23015">MVTTRLRVRFTMQWLMLGVALNLAGAMVTVKEEWSGGGRSLAGEIASSVLTGVPRTVSPVAMGRASNQTGDGARIREEWRLPRAQTHFQVHSLVIASASITLLVLALRFWKWGEVPADAPPDAGVCRRSLPARVWLGARWVVLAAALIALNVAGDVYQPLFDLYKRKMADCMVADIADRAQCPHRFILLITGAFAPSSNETAAPRMHAGVDL</sequence>
<dbReference type="EMBL" id="CP042997">
    <property type="protein sequence ID" value="QEH36420.1"/>
    <property type="molecule type" value="Genomic_DNA"/>
</dbReference>
<keyword evidence="1" id="KW-0812">Transmembrane</keyword>
<dbReference type="Proteomes" id="UP000324233">
    <property type="component" value="Chromosome"/>
</dbReference>
<dbReference type="AlphaFoldDB" id="A0A5B9W963"/>
<keyword evidence="1" id="KW-0472">Membrane</keyword>
<feature type="transmembrane region" description="Helical" evidence="1">
    <location>
        <begin position="90"/>
        <end position="110"/>
    </location>
</feature>
<gene>
    <name evidence="2" type="ORF">OJF2_49840</name>
</gene>
<reference evidence="2 3" key="1">
    <citation type="submission" date="2019-08" db="EMBL/GenBank/DDBJ databases">
        <title>Deep-cultivation of Planctomycetes and their phenomic and genomic characterization uncovers novel biology.</title>
        <authorList>
            <person name="Wiegand S."/>
            <person name="Jogler M."/>
            <person name="Boedeker C."/>
            <person name="Pinto D."/>
            <person name="Vollmers J."/>
            <person name="Rivas-Marin E."/>
            <person name="Kohn T."/>
            <person name="Peeters S.H."/>
            <person name="Heuer A."/>
            <person name="Rast P."/>
            <person name="Oberbeckmann S."/>
            <person name="Bunk B."/>
            <person name="Jeske O."/>
            <person name="Meyerdierks A."/>
            <person name="Storesund J.E."/>
            <person name="Kallscheuer N."/>
            <person name="Luecker S."/>
            <person name="Lage O.M."/>
            <person name="Pohl T."/>
            <person name="Merkel B.J."/>
            <person name="Hornburger P."/>
            <person name="Mueller R.-W."/>
            <person name="Bruemmer F."/>
            <person name="Labrenz M."/>
            <person name="Spormann A.M."/>
            <person name="Op den Camp H."/>
            <person name="Overmann J."/>
            <person name="Amann R."/>
            <person name="Jetten M.S.M."/>
            <person name="Mascher T."/>
            <person name="Medema M.H."/>
            <person name="Devos D.P."/>
            <person name="Kaster A.-K."/>
            <person name="Ovreas L."/>
            <person name="Rohde M."/>
            <person name="Galperin M.Y."/>
            <person name="Jogler C."/>
        </authorList>
    </citation>
    <scope>NUCLEOTIDE SEQUENCE [LARGE SCALE GENOMIC DNA]</scope>
    <source>
        <strain evidence="2 3">OJF2</strain>
    </source>
</reference>
<proteinExistence type="predicted"/>
<keyword evidence="1" id="KW-1133">Transmembrane helix</keyword>
<accession>A0A5B9W963</accession>
<name>A0A5B9W963_9BACT</name>
<dbReference type="RefSeq" id="WP_148596109.1">
    <property type="nucleotide sequence ID" value="NZ_CP042997.1"/>
</dbReference>
<feature type="transmembrane region" description="Helical" evidence="1">
    <location>
        <begin position="137"/>
        <end position="157"/>
    </location>
</feature>
<evidence type="ECO:0000313" key="2">
    <source>
        <dbReference type="EMBL" id="QEH36420.1"/>
    </source>
</evidence>
<dbReference type="KEGG" id="agv:OJF2_49840"/>
<feature type="transmembrane region" description="Helical" evidence="1">
    <location>
        <begin position="12"/>
        <end position="30"/>
    </location>
</feature>